<name>A0ACD1AE33_9FIRM</name>
<dbReference type="EMBL" id="CP042469">
    <property type="protein sequence ID" value="QOX64639.1"/>
    <property type="molecule type" value="Genomic_DNA"/>
</dbReference>
<dbReference type="Proteomes" id="UP000594014">
    <property type="component" value="Chromosome"/>
</dbReference>
<gene>
    <name evidence="1" type="ORF">FRZ06_15460</name>
</gene>
<evidence type="ECO:0000313" key="1">
    <source>
        <dbReference type="EMBL" id="QOX64639.1"/>
    </source>
</evidence>
<accession>A0ACD1AE33</accession>
<proteinExistence type="predicted"/>
<protein>
    <submittedName>
        <fullName evidence="1">Uncharacterized protein</fullName>
    </submittedName>
</protein>
<sequence>MTESTNPASGYITYGQMNIINDFRMLWTEIAIWLRSFMVSTITEFSDSKAISNRLYRIADDFKDKLQPFFGMEIAQNIQQLLLWYIVNMQTMITALYYKDPVTVDNAVTSLYRISDELADYLASVNPYWSKNQWLSLLNGLNEMIIAEEVALIGSEYEKEIDIRDRIFRQARLLGDYTAAGVMHYLVPEEHPIQTIQELLVGGDPI</sequence>
<keyword evidence="2" id="KW-1185">Reference proteome</keyword>
<organism evidence="1 2">
    <name type="scientific">Anoxybacterium hadale</name>
    <dbReference type="NCBI Taxonomy" id="3408580"/>
    <lineage>
        <taxon>Bacteria</taxon>
        <taxon>Bacillati</taxon>
        <taxon>Bacillota</taxon>
        <taxon>Clostridia</taxon>
        <taxon>Peptostreptococcales</taxon>
        <taxon>Anaerovoracaceae</taxon>
        <taxon>Anoxybacterium</taxon>
    </lineage>
</organism>
<evidence type="ECO:0000313" key="2">
    <source>
        <dbReference type="Proteomes" id="UP000594014"/>
    </source>
</evidence>
<reference evidence="1" key="1">
    <citation type="submission" date="2019-08" db="EMBL/GenBank/DDBJ databases">
        <title>Genome sequence of Clostridiales bacterium MT110.</title>
        <authorList>
            <person name="Cao J."/>
        </authorList>
    </citation>
    <scope>NUCLEOTIDE SEQUENCE</scope>
    <source>
        <strain evidence="1">MT110</strain>
    </source>
</reference>